<dbReference type="Proteomes" id="UP000033636">
    <property type="component" value="Unassembled WGS sequence"/>
</dbReference>
<name>A0ACC6V143_9CREN</name>
<organism evidence="1 2">
    <name type="scientific">Thermoproteus sp. AZ2</name>
    <dbReference type="NCBI Taxonomy" id="1609232"/>
    <lineage>
        <taxon>Archaea</taxon>
        <taxon>Thermoproteota</taxon>
        <taxon>Thermoprotei</taxon>
        <taxon>Thermoproteales</taxon>
        <taxon>Thermoproteaceae</taxon>
        <taxon>Thermoproteus</taxon>
    </lineage>
</organism>
<comment type="caution">
    <text evidence="1">The sequence shown here is derived from an EMBL/GenBank/DDBJ whole genome shotgun (WGS) entry which is preliminary data.</text>
</comment>
<sequence>MLGVISDSHDNIEAIKRVAEAFRARGVRVVAHAGDWVAPFAAKALREAVGPGVRIVGVFGNNEGERLYFSQVASKFGVEILGEAGAFEAAGRRIGIYHGTAPIVVEAMAKSGLFDVVIYGHTHRVDVRREGRTLVVNPGELCGYLTGRRTAAVVDLERLEAEVFEV</sequence>
<gene>
    <name evidence="1" type="ORF">TU35_003780</name>
</gene>
<dbReference type="EMBL" id="JZWT02000007">
    <property type="protein sequence ID" value="MFB6490360.1"/>
    <property type="molecule type" value="Genomic_DNA"/>
</dbReference>
<protein>
    <submittedName>
        <fullName evidence="1">Metallophosphoesterase</fullName>
    </submittedName>
</protein>
<accession>A0ACC6V143</accession>
<evidence type="ECO:0000313" key="1">
    <source>
        <dbReference type="EMBL" id="MFB6490360.1"/>
    </source>
</evidence>
<reference evidence="1" key="1">
    <citation type="submission" date="2024-07" db="EMBL/GenBank/DDBJ databases">
        <title>Metagenome and Metagenome-Assembled Genomes of Archaea from a hot spring from the geothermal field of Los Azufres, Mexico.</title>
        <authorList>
            <person name="Marin-Paredes R."/>
            <person name="Martinez-Romero E."/>
            <person name="Servin-Garciduenas L.E."/>
        </authorList>
    </citation>
    <scope>NUCLEOTIDE SEQUENCE</scope>
</reference>
<proteinExistence type="predicted"/>
<evidence type="ECO:0000313" key="2">
    <source>
        <dbReference type="Proteomes" id="UP000033636"/>
    </source>
</evidence>